<protein>
    <recommendedName>
        <fullName evidence="1">Metallo-beta-lactamase domain-containing protein</fullName>
    </recommendedName>
</protein>
<comment type="caution">
    <text evidence="2">The sequence shown here is derived from an EMBL/GenBank/DDBJ whole genome shotgun (WGS) entry which is preliminary data.</text>
</comment>
<dbReference type="InterPro" id="IPR038536">
    <property type="entry name" value="Alkyl/aryl-sulf_dimr_sf"/>
</dbReference>
<feature type="domain" description="Metallo-beta-lactamase" evidence="1">
    <location>
        <begin position="36"/>
        <end position="261"/>
    </location>
</feature>
<evidence type="ECO:0000259" key="1">
    <source>
        <dbReference type="SMART" id="SM00849"/>
    </source>
</evidence>
<dbReference type="InterPro" id="IPR029228">
    <property type="entry name" value="Alkyl_sulf_dimr"/>
</dbReference>
<dbReference type="SUPFAM" id="SSF56281">
    <property type="entry name" value="Metallo-hydrolase/oxidoreductase"/>
    <property type="match status" value="1"/>
</dbReference>
<accession>A0A9K3D2G4</accession>
<dbReference type="GO" id="GO:0018909">
    <property type="term" value="P:dodecyl sulfate metabolic process"/>
    <property type="evidence" value="ECO:0007669"/>
    <property type="project" value="InterPro"/>
</dbReference>
<dbReference type="InterPro" id="IPR036866">
    <property type="entry name" value="RibonucZ/Hydroxyglut_hydro"/>
</dbReference>
<dbReference type="PANTHER" id="PTHR43223">
    <property type="entry name" value="ALKYL/ARYL-SULFATASE"/>
    <property type="match status" value="1"/>
</dbReference>
<dbReference type="CDD" id="cd07710">
    <property type="entry name" value="arylsulfatase_Sdsa1-like_MBL-fold"/>
    <property type="match status" value="1"/>
</dbReference>
<gene>
    <name evidence="2" type="ORF">KIPB_008799</name>
</gene>
<dbReference type="Pfam" id="PF14863">
    <property type="entry name" value="Alkyl_sulf_dimr"/>
    <property type="match status" value="1"/>
</dbReference>
<dbReference type="InterPro" id="IPR001279">
    <property type="entry name" value="Metallo-B-lactamas"/>
</dbReference>
<reference evidence="2 3" key="1">
    <citation type="journal article" date="2018" name="PLoS ONE">
        <title>The draft genome of Kipferlia bialata reveals reductive genome evolution in fornicate parasites.</title>
        <authorList>
            <person name="Tanifuji G."/>
            <person name="Takabayashi S."/>
            <person name="Kume K."/>
            <person name="Takagi M."/>
            <person name="Nakayama T."/>
            <person name="Kamikawa R."/>
            <person name="Inagaki Y."/>
            <person name="Hashimoto T."/>
        </authorList>
    </citation>
    <scope>NUCLEOTIDE SEQUENCE [LARGE SCALE GENOMIC DNA]</scope>
    <source>
        <strain evidence="2">NY0173</strain>
    </source>
</reference>
<sequence length="443" mass="48643">METKSATELLQGRVAEFDTAIYNVAEGVHVAMGYSVSPITMVVGTTGVLIVDTGMDLEEGHKVAKAFKEITPLPVVAMVYTHGHGDHLGGARAFVPEDTPAGAPAPFPVFARDNFMAEARQFEDVGLTIQNKRGAKQAGFLLPRDKRICNGVAKVFYPKRKGSVFTKAGSGKVAASESVSEHMCLSLGGIDFELFPTAGEAPDSMYIWVPERKVLLTGDLFYKSWPHTYPIRGTMYRDVLGWVNSLTNMLSLPFEVVVGGHTRPVTEGAREVLTNYRDGVEHVFRSTIDCINKGMTPDEIVEVVSLPEHLQGLDYLRGYYGNLEWTIRGIFCGFLGWFDGNPTGMFPLRRIEHAKRMAGLAGGVDRLMTACTEALAKKDFQWCSMLCDHLLVLSEGEDSLDRPSLQLMKSECLEGLAVDTLTATGRNFYLTVAQDLRKSAKGE</sequence>
<evidence type="ECO:0000313" key="2">
    <source>
        <dbReference type="EMBL" id="GIQ86871.1"/>
    </source>
</evidence>
<organism evidence="2 3">
    <name type="scientific">Kipferlia bialata</name>
    <dbReference type="NCBI Taxonomy" id="797122"/>
    <lineage>
        <taxon>Eukaryota</taxon>
        <taxon>Metamonada</taxon>
        <taxon>Carpediemonas-like organisms</taxon>
        <taxon>Kipferlia</taxon>
    </lineage>
</organism>
<dbReference type="Gene3D" id="3.60.15.30">
    <property type="entry name" value="Metallo-beta-lactamase domain"/>
    <property type="match status" value="1"/>
</dbReference>
<keyword evidence="3" id="KW-1185">Reference proteome</keyword>
<dbReference type="InterPro" id="IPR052195">
    <property type="entry name" value="Bact_Alkyl/Aryl-Sulfatase"/>
</dbReference>
<dbReference type="Proteomes" id="UP000265618">
    <property type="component" value="Unassembled WGS sequence"/>
</dbReference>
<dbReference type="GO" id="GO:0046983">
    <property type="term" value="F:protein dimerization activity"/>
    <property type="evidence" value="ECO:0007669"/>
    <property type="project" value="InterPro"/>
</dbReference>
<dbReference type="OrthoDB" id="449487at2759"/>
<dbReference type="InterPro" id="IPR044097">
    <property type="entry name" value="Bds1/SdsA1_MBL-fold"/>
</dbReference>
<dbReference type="Pfam" id="PF00753">
    <property type="entry name" value="Lactamase_B"/>
    <property type="match status" value="1"/>
</dbReference>
<dbReference type="Gene3D" id="1.25.40.880">
    <property type="entry name" value="Alkyl sulfatase, dimerisation domain"/>
    <property type="match status" value="1"/>
</dbReference>
<dbReference type="SMART" id="SM00849">
    <property type="entry name" value="Lactamase_B"/>
    <property type="match status" value="1"/>
</dbReference>
<dbReference type="GO" id="GO:0018741">
    <property type="term" value="F:linear primary-alkylsulfatase activity"/>
    <property type="evidence" value="ECO:0007669"/>
    <property type="project" value="InterPro"/>
</dbReference>
<evidence type="ECO:0000313" key="3">
    <source>
        <dbReference type="Proteomes" id="UP000265618"/>
    </source>
</evidence>
<name>A0A9K3D2G4_9EUKA</name>
<dbReference type="AlphaFoldDB" id="A0A9K3D2G4"/>
<dbReference type="EMBL" id="BDIP01002817">
    <property type="protein sequence ID" value="GIQ86871.1"/>
    <property type="molecule type" value="Genomic_DNA"/>
</dbReference>
<dbReference type="PANTHER" id="PTHR43223:SF1">
    <property type="entry name" value="ALKYL_ARYL-SULFATASE BDS1"/>
    <property type="match status" value="1"/>
</dbReference>
<proteinExistence type="predicted"/>